<comment type="function">
    <text evidence="9">RNA-binding protein required for the maturation of box H/ACA snoRNPs complex and ribosome biogenesis. During assembly of the H/ACA snoRNPs complex, it associates with the complex and disappears during maturation of the complex and is replaced by NOLA1/GAR1 to yield mature H/ACA snoRNPs complex. Probably competes with NOLA1/GAR1 for binding with DKC1/NOLA4.</text>
</comment>
<comment type="subcellular location">
    <subcellularLocation>
        <location evidence="1">Nucleus</location>
    </subcellularLocation>
</comment>
<dbReference type="Proteomes" id="UP000001646">
    <property type="component" value="Chromosome 5"/>
</dbReference>
<dbReference type="GO" id="GO:0005732">
    <property type="term" value="C:sno(s)RNA-containing ribonucleoprotein complex"/>
    <property type="evidence" value="ECO:0000318"/>
    <property type="project" value="GO_Central"/>
</dbReference>
<feature type="compositionally biased region" description="Acidic residues" evidence="11">
    <location>
        <begin position="1"/>
        <end position="17"/>
    </location>
</feature>
<sequence length="545" mass="58893">MEEAEEEGKKEEEEEASEAFGGSKVAEQLRALSVAAEGAVREGGGEKAAPPPDCGLIGVPSDPLPECGLIGLLSGPPPECGPIGIPSTPPPECGPIGIPSGPQELPEGAGASLDGESLPAVEEGAPPLGKGPSFSQSEETERRVGLEEGAELASGPKGEGESLAPGPRSPSQPQLDVNGGSDQSTVMEISGSASSESESDTDSDSSSSDSSSSSCLPILSEDDDDDDQQNKNEDNTCSTTKNGELPKQESLCIEDLKIILPESVELMPIGKVSSIIGHLVIVESQKGMPPVNEDTVLFRGDHHSIGKIFEVFGPVSHPFYVLQFNNPEHIEAKGIKVHDAVYFAPSVESFTQYIFPEKLKQEKGSDASWKNDEEPPPEVLDYSDDEKERTAKQQKKSQNLKRKKFKSQQNNDKNGIDYQPRQCYYPDWREPHSTFSRGRYPHPSASPRFFRHQGSTPQQYYSNYAEPSAFHQQQRPDNSRRHQFSFPPPSFAANFAPSPRPATWGWPPGYTQNTYDPLLSLLSLPPPPPPPLPPPSAPVNSINPP</sequence>
<reference evidence="12" key="3">
    <citation type="submission" date="2025-09" db="UniProtKB">
        <authorList>
            <consortium name="Ensembl"/>
        </authorList>
    </citation>
    <scope>IDENTIFICATION</scope>
</reference>
<feature type="compositionally biased region" description="Polar residues" evidence="11">
    <location>
        <begin position="169"/>
        <end position="187"/>
    </location>
</feature>
<feature type="region of interest" description="Disordered" evidence="11">
    <location>
        <begin position="435"/>
        <end position="545"/>
    </location>
</feature>
<comment type="similarity">
    <text evidence="2">Belongs to the NAF1 family.</text>
</comment>
<evidence type="ECO:0000256" key="1">
    <source>
        <dbReference type="ARBA" id="ARBA00004123"/>
    </source>
</evidence>
<keyword evidence="5" id="KW-0698">rRNA processing</keyword>
<dbReference type="STRING" id="28377.ENSACAP00000004965"/>
<evidence type="ECO:0000256" key="2">
    <source>
        <dbReference type="ARBA" id="ARBA00009801"/>
    </source>
</evidence>
<dbReference type="InParanoid" id="G1KDJ5"/>
<feature type="compositionally biased region" description="Low complexity" evidence="11">
    <location>
        <begin position="204"/>
        <end position="214"/>
    </location>
</feature>
<evidence type="ECO:0000256" key="11">
    <source>
        <dbReference type="SAM" id="MobiDB-lite"/>
    </source>
</evidence>
<reference evidence="12" key="2">
    <citation type="submission" date="2025-08" db="UniProtKB">
        <authorList>
            <consortium name="Ensembl"/>
        </authorList>
    </citation>
    <scope>IDENTIFICATION</scope>
</reference>
<keyword evidence="7" id="KW-0694">RNA-binding</keyword>
<evidence type="ECO:0000256" key="5">
    <source>
        <dbReference type="ARBA" id="ARBA00022552"/>
    </source>
</evidence>
<dbReference type="GO" id="GO:0001522">
    <property type="term" value="P:pseudouridine synthesis"/>
    <property type="evidence" value="ECO:0007669"/>
    <property type="project" value="InterPro"/>
</dbReference>
<protein>
    <recommendedName>
        <fullName evidence="3">H/ACA ribonucleoprotein complex non-core subunit NAF1</fullName>
    </recommendedName>
</protein>
<evidence type="ECO:0000256" key="9">
    <source>
        <dbReference type="ARBA" id="ARBA00057529"/>
    </source>
</evidence>
<dbReference type="InterPro" id="IPR007504">
    <property type="entry name" value="H/ACA_rnp_Gar1/Naf1"/>
</dbReference>
<proteinExistence type="inferred from homology"/>
<feature type="region of interest" description="Disordered" evidence="11">
    <location>
        <begin position="364"/>
        <end position="423"/>
    </location>
</feature>
<dbReference type="Ensembl" id="ENSACAT00000005078.3">
    <property type="protein sequence ID" value="ENSACAP00000004965.3"/>
    <property type="gene ID" value="ENSACAG00000005081.3"/>
</dbReference>
<organism evidence="12 13">
    <name type="scientific">Anolis carolinensis</name>
    <name type="common">Green anole</name>
    <name type="synonym">American chameleon</name>
    <dbReference type="NCBI Taxonomy" id="28377"/>
    <lineage>
        <taxon>Eukaryota</taxon>
        <taxon>Metazoa</taxon>
        <taxon>Chordata</taxon>
        <taxon>Craniata</taxon>
        <taxon>Vertebrata</taxon>
        <taxon>Euteleostomi</taxon>
        <taxon>Lepidosauria</taxon>
        <taxon>Squamata</taxon>
        <taxon>Bifurcata</taxon>
        <taxon>Unidentata</taxon>
        <taxon>Episquamata</taxon>
        <taxon>Toxicofera</taxon>
        <taxon>Iguania</taxon>
        <taxon>Dactyloidae</taxon>
        <taxon>Anolis</taxon>
    </lineage>
</organism>
<dbReference type="Gene3D" id="2.40.10.230">
    <property type="entry name" value="Probable tRNA pseudouridine synthase domain"/>
    <property type="match status" value="1"/>
</dbReference>
<evidence type="ECO:0000256" key="3">
    <source>
        <dbReference type="ARBA" id="ARBA00021438"/>
    </source>
</evidence>
<keyword evidence="4" id="KW-0690">Ribosome biogenesis</keyword>
<dbReference type="PANTHER" id="PTHR31633:SF1">
    <property type="entry name" value="H_ACA RIBONUCLEOPROTEIN COMPLEX NON-CORE SUBUNIT NAF1"/>
    <property type="match status" value="1"/>
</dbReference>
<evidence type="ECO:0000256" key="8">
    <source>
        <dbReference type="ARBA" id="ARBA00023242"/>
    </source>
</evidence>
<dbReference type="Pfam" id="PF04410">
    <property type="entry name" value="Gar1"/>
    <property type="match status" value="1"/>
</dbReference>
<dbReference type="SUPFAM" id="SSF50447">
    <property type="entry name" value="Translation proteins"/>
    <property type="match status" value="1"/>
</dbReference>
<dbReference type="FunFam" id="2.40.10.230:FF:000002">
    <property type="entry name" value="H/ACA ribonucleoprotein complex non-core subunit NAF1"/>
    <property type="match status" value="1"/>
</dbReference>
<dbReference type="GO" id="GO:0043489">
    <property type="term" value="P:RNA stabilization"/>
    <property type="evidence" value="ECO:0007669"/>
    <property type="project" value="UniProtKB-ARBA"/>
</dbReference>
<dbReference type="Bgee" id="ENSACAG00000005081">
    <property type="expression patterns" value="Expressed in forelimb bud and 13 other cell types or tissues"/>
</dbReference>
<dbReference type="GO" id="GO:0042254">
    <property type="term" value="P:ribosome biogenesis"/>
    <property type="evidence" value="ECO:0000318"/>
    <property type="project" value="GO_Central"/>
</dbReference>
<reference evidence="12 13" key="1">
    <citation type="submission" date="2009-12" db="EMBL/GenBank/DDBJ databases">
        <title>The Genome Sequence of Anolis carolinensis (Green Anole Lizard).</title>
        <authorList>
            <consortium name="The Genome Sequencing Platform"/>
            <person name="Di Palma F."/>
            <person name="Alfoldi J."/>
            <person name="Heiman D."/>
            <person name="Young S."/>
            <person name="Grabherr M."/>
            <person name="Johnson J."/>
            <person name="Lander E.S."/>
            <person name="Lindblad-Toh K."/>
        </authorList>
    </citation>
    <scope>NUCLEOTIDE SEQUENCE [LARGE SCALE GENOMIC DNA]</scope>
    <source>
        <strain evidence="12 13">JBL SC #1</strain>
    </source>
</reference>
<evidence type="ECO:0000256" key="4">
    <source>
        <dbReference type="ARBA" id="ARBA00022517"/>
    </source>
</evidence>
<feature type="compositionally biased region" description="Pro residues" evidence="11">
    <location>
        <begin position="524"/>
        <end position="545"/>
    </location>
</feature>
<keyword evidence="6" id="KW-0597">Phosphoprotein</keyword>
<dbReference type="GO" id="GO:0006364">
    <property type="term" value="P:rRNA processing"/>
    <property type="evidence" value="ECO:0007669"/>
    <property type="project" value="UniProtKB-KW"/>
</dbReference>
<dbReference type="InterPro" id="IPR040309">
    <property type="entry name" value="Naf1"/>
</dbReference>
<accession>G1KDJ5</accession>
<evidence type="ECO:0000256" key="6">
    <source>
        <dbReference type="ARBA" id="ARBA00022553"/>
    </source>
</evidence>
<evidence type="ECO:0000256" key="10">
    <source>
        <dbReference type="ARBA" id="ARBA00063185"/>
    </source>
</evidence>
<feature type="compositionally biased region" description="Basic and acidic residues" evidence="11">
    <location>
        <begin position="364"/>
        <end position="373"/>
    </location>
</feature>
<dbReference type="GO" id="GO:0005634">
    <property type="term" value="C:nucleus"/>
    <property type="evidence" value="ECO:0007669"/>
    <property type="project" value="UniProtKB-SubCell"/>
</dbReference>
<comment type="subunit">
    <text evidence="10">During assembly of the complex, component of the small nucleolar ribonucleoprotein particles containing H/ACA-type snoRNAs (H/ACA snoRNPs) which contains NOLA2/NHP2, NOLA3/NOP10, NAF1 and DKC1/NOLA4. Interacts directly with DKC1/NOLA4.</text>
</comment>
<dbReference type="GO" id="GO:0003723">
    <property type="term" value="F:RNA binding"/>
    <property type="evidence" value="ECO:0000318"/>
    <property type="project" value="GO_Central"/>
</dbReference>
<dbReference type="InterPro" id="IPR038664">
    <property type="entry name" value="Gar1/Naf1_Cbf5-bd_sf"/>
</dbReference>
<dbReference type="InterPro" id="IPR009000">
    <property type="entry name" value="Transl_B-barrel_sf"/>
</dbReference>
<evidence type="ECO:0000313" key="13">
    <source>
        <dbReference type="Proteomes" id="UP000001646"/>
    </source>
</evidence>
<dbReference type="AlphaFoldDB" id="G1KDJ5"/>
<dbReference type="GeneTree" id="ENSGT01040000244168"/>
<dbReference type="HOGENOM" id="CLU_032218_2_0_1"/>
<dbReference type="GO" id="GO:0000493">
    <property type="term" value="P:box H/ACA snoRNP assembly"/>
    <property type="evidence" value="ECO:0000318"/>
    <property type="project" value="GO_Central"/>
</dbReference>
<evidence type="ECO:0000256" key="7">
    <source>
        <dbReference type="ARBA" id="ARBA00022884"/>
    </source>
</evidence>
<dbReference type="PANTHER" id="PTHR31633">
    <property type="entry name" value="H/ACA RIBONUCLEOPROTEIN COMPLEX NON-CORE SUBUNIT NAF1"/>
    <property type="match status" value="1"/>
</dbReference>
<keyword evidence="13" id="KW-1185">Reference proteome</keyword>
<evidence type="ECO:0000313" key="12">
    <source>
        <dbReference type="Ensembl" id="ENSACAP00000004965.3"/>
    </source>
</evidence>
<feature type="compositionally biased region" description="Basic residues" evidence="11">
    <location>
        <begin position="392"/>
        <end position="406"/>
    </location>
</feature>
<keyword evidence="8" id="KW-0539">Nucleus</keyword>
<name>G1KDJ5_ANOCA</name>
<feature type="region of interest" description="Disordered" evidence="11">
    <location>
        <begin position="1"/>
        <end position="243"/>
    </location>
</feature>
<feature type="compositionally biased region" description="Polar residues" evidence="11">
    <location>
        <begin position="453"/>
        <end position="462"/>
    </location>
</feature>
<dbReference type="eggNOG" id="KOG2236">
    <property type="taxonomic scope" value="Eukaryota"/>
</dbReference>